<dbReference type="Proteomes" id="UP000254425">
    <property type="component" value="Chromosome"/>
</dbReference>
<evidence type="ECO:0000256" key="1">
    <source>
        <dbReference type="SAM" id="MobiDB-lite"/>
    </source>
</evidence>
<feature type="region of interest" description="Disordered" evidence="1">
    <location>
        <begin position="145"/>
        <end position="175"/>
    </location>
</feature>
<feature type="compositionally biased region" description="Gly residues" evidence="1">
    <location>
        <begin position="165"/>
        <end position="175"/>
    </location>
</feature>
<dbReference type="EMBL" id="CP031320">
    <property type="protein sequence ID" value="AXK36707.1"/>
    <property type="molecule type" value="Genomic_DNA"/>
</dbReference>
<feature type="compositionally biased region" description="Gly residues" evidence="1">
    <location>
        <begin position="32"/>
        <end position="54"/>
    </location>
</feature>
<proteinExistence type="predicted"/>
<gene>
    <name evidence="2" type="ORF">DVA86_33255</name>
</gene>
<reference evidence="2 3" key="1">
    <citation type="submission" date="2018-07" db="EMBL/GenBank/DDBJ databases">
        <title>Draft genome of the type strain Streptomyces armeniacus ATCC 15676.</title>
        <authorList>
            <person name="Labana P."/>
            <person name="Gosse J.T."/>
            <person name="Boddy C.N."/>
        </authorList>
    </citation>
    <scope>NUCLEOTIDE SEQUENCE [LARGE SCALE GENOMIC DNA]</scope>
    <source>
        <strain evidence="2 3">ATCC 15676</strain>
    </source>
</reference>
<evidence type="ECO:0000313" key="2">
    <source>
        <dbReference type="EMBL" id="AXK36707.1"/>
    </source>
</evidence>
<dbReference type="Gene3D" id="1.10.287.1060">
    <property type="entry name" value="ESAT-6-like"/>
    <property type="match status" value="1"/>
</dbReference>
<protein>
    <submittedName>
        <fullName evidence="2">Uncharacterized protein</fullName>
    </submittedName>
</protein>
<sequence length="175" mass="17371">MGEERGSAIWGLVEQPGAGGGDVRMSLANAEGGPGGGGANGNGGNGSGPGGGEGGDGDLKTSKNAWTRAAGDVDAMRGNIKTALTGLEKDQAGLGAGPGTGSIQSAAAQRDVYASWKRYLGDVSARCDTLQDRLNKAGTDHYANETATKGAFDQLKGRYEDTPAVGGGGDQKQGG</sequence>
<organism evidence="2 3">
    <name type="scientific">Streptomyces armeniacus</name>
    <dbReference type="NCBI Taxonomy" id="83291"/>
    <lineage>
        <taxon>Bacteria</taxon>
        <taxon>Bacillati</taxon>
        <taxon>Actinomycetota</taxon>
        <taxon>Actinomycetes</taxon>
        <taxon>Kitasatosporales</taxon>
        <taxon>Streptomycetaceae</taxon>
        <taxon>Streptomyces</taxon>
    </lineage>
</organism>
<evidence type="ECO:0000313" key="3">
    <source>
        <dbReference type="Proteomes" id="UP000254425"/>
    </source>
</evidence>
<dbReference type="KEGG" id="sarm:DVA86_33255"/>
<feature type="region of interest" description="Disordered" evidence="1">
    <location>
        <begin position="1"/>
        <end position="63"/>
    </location>
</feature>
<keyword evidence="3" id="KW-1185">Reference proteome</keyword>
<dbReference type="AlphaFoldDB" id="A0A345XYJ1"/>
<accession>A0A345XYJ1</accession>
<name>A0A345XYJ1_9ACTN</name>